<keyword evidence="3" id="KW-1185">Reference proteome</keyword>
<dbReference type="PANTHER" id="PTHR43591:SF24">
    <property type="entry name" value="2-METHOXY-6-POLYPRENYL-1,4-BENZOQUINOL METHYLASE, MITOCHONDRIAL"/>
    <property type="match status" value="1"/>
</dbReference>
<sequence>MTSDHAERLKSFERAAHTRMAPGYDAFFSPVTALATPALLDAAAVGPGTRVLDVASGPGRVAAASIARGAVATGVDLAPGMVALAQSLHPGVPFHEAEVESLPFGDGAFDALICSFGLGHFPRPEAAVAECMRVVVPNGTLAFAWWDAPERQRL</sequence>
<dbReference type="CDD" id="cd02440">
    <property type="entry name" value="AdoMet_MTases"/>
    <property type="match status" value="1"/>
</dbReference>
<evidence type="ECO:0000259" key="1">
    <source>
        <dbReference type="Pfam" id="PF08241"/>
    </source>
</evidence>
<dbReference type="GO" id="GO:0008168">
    <property type="term" value="F:methyltransferase activity"/>
    <property type="evidence" value="ECO:0007669"/>
    <property type="project" value="UniProtKB-KW"/>
</dbReference>
<dbReference type="RefSeq" id="WP_202835857.1">
    <property type="nucleotide sequence ID" value="NZ_JAETWB010000077.1"/>
</dbReference>
<protein>
    <submittedName>
        <fullName evidence="2">Class I SAM-dependent methyltransferase</fullName>
    </submittedName>
</protein>
<dbReference type="GO" id="GO:0032259">
    <property type="term" value="P:methylation"/>
    <property type="evidence" value="ECO:0007669"/>
    <property type="project" value="UniProtKB-KW"/>
</dbReference>
<evidence type="ECO:0000313" key="2">
    <source>
        <dbReference type="EMBL" id="MBL6082523.1"/>
    </source>
</evidence>
<dbReference type="Pfam" id="PF08241">
    <property type="entry name" value="Methyltransf_11"/>
    <property type="match status" value="1"/>
</dbReference>
<dbReference type="InterPro" id="IPR013216">
    <property type="entry name" value="Methyltransf_11"/>
</dbReference>
<feature type="domain" description="Methyltransferase type 11" evidence="1">
    <location>
        <begin position="52"/>
        <end position="143"/>
    </location>
</feature>
<comment type="caution">
    <text evidence="2">The sequence shown here is derived from an EMBL/GenBank/DDBJ whole genome shotgun (WGS) entry which is preliminary data.</text>
</comment>
<dbReference type="PANTHER" id="PTHR43591">
    <property type="entry name" value="METHYLTRANSFERASE"/>
    <property type="match status" value="1"/>
</dbReference>
<accession>A0ABS1UCX9</accession>
<keyword evidence="2" id="KW-0489">Methyltransferase</keyword>
<reference evidence="2 3" key="1">
    <citation type="submission" date="2021-01" db="EMBL/GenBank/DDBJ databases">
        <title>Belnapia mucosa sp. nov. and Belnapia arida sp. nov., isolated from the Tabernas Desert (Almeria, Spain).</title>
        <authorList>
            <person name="Molina-Menor E."/>
            <person name="Vidal-Verdu A."/>
            <person name="Calonge A."/>
            <person name="Satari L."/>
            <person name="Pereto J."/>
            <person name="Porcar M."/>
        </authorList>
    </citation>
    <scope>NUCLEOTIDE SEQUENCE [LARGE SCALE GENOMIC DNA]</scope>
    <source>
        <strain evidence="2 3">T18</strain>
    </source>
</reference>
<proteinExistence type="predicted"/>
<keyword evidence="2" id="KW-0808">Transferase</keyword>
<dbReference type="Gene3D" id="3.40.50.150">
    <property type="entry name" value="Vaccinia Virus protein VP39"/>
    <property type="match status" value="1"/>
</dbReference>
<gene>
    <name evidence="2" type="ORF">JMJ56_31650</name>
</gene>
<dbReference type="EMBL" id="JAETWB010000077">
    <property type="protein sequence ID" value="MBL6082523.1"/>
    <property type="molecule type" value="Genomic_DNA"/>
</dbReference>
<dbReference type="InterPro" id="IPR029063">
    <property type="entry name" value="SAM-dependent_MTases_sf"/>
</dbReference>
<dbReference type="Proteomes" id="UP000660885">
    <property type="component" value="Unassembled WGS sequence"/>
</dbReference>
<dbReference type="SUPFAM" id="SSF53335">
    <property type="entry name" value="S-adenosyl-L-methionine-dependent methyltransferases"/>
    <property type="match status" value="1"/>
</dbReference>
<organism evidence="2 3">
    <name type="scientific">Belnapia arida</name>
    <dbReference type="NCBI Taxonomy" id="2804533"/>
    <lineage>
        <taxon>Bacteria</taxon>
        <taxon>Pseudomonadati</taxon>
        <taxon>Pseudomonadota</taxon>
        <taxon>Alphaproteobacteria</taxon>
        <taxon>Acetobacterales</taxon>
        <taxon>Roseomonadaceae</taxon>
        <taxon>Belnapia</taxon>
    </lineage>
</organism>
<name>A0ABS1UCX9_9PROT</name>
<evidence type="ECO:0000313" key="3">
    <source>
        <dbReference type="Proteomes" id="UP000660885"/>
    </source>
</evidence>